<dbReference type="InterPro" id="IPR036835">
    <property type="entry name" value="SeqA_DNA-bd_C_sf"/>
</dbReference>
<gene>
    <name evidence="1" type="ORF">G6Z34_07920</name>
</gene>
<proteinExistence type="predicted"/>
<name>A0AAP7BVQ6_CLOPF</name>
<dbReference type="GO" id="GO:0003677">
    <property type="term" value="F:DNA binding"/>
    <property type="evidence" value="ECO:0007669"/>
    <property type="project" value="InterPro"/>
</dbReference>
<dbReference type="AlphaFoldDB" id="A0AAP7BVQ6"/>
<dbReference type="EMBL" id="JAALLZ010000002">
    <property type="protein sequence ID" value="NGU30037.1"/>
    <property type="molecule type" value="Genomic_DNA"/>
</dbReference>
<dbReference type="Proteomes" id="UP000481454">
    <property type="component" value="Unassembled WGS sequence"/>
</dbReference>
<evidence type="ECO:0000313" key="2">
    <source>
        <dbReference type="Proteomes" id="UP000481454"/>
    </source>
</evidence>
<organism evidence="1 2">
    <name type="scientific">Clostridium perfringens</name>
    <dbReference type="NCBI Taxonomy" id="1502"/>
    <lineage>
        <taxon>Bacteria</taxon>
        <taxon>Bacillati</taxon>
        <taxon>Bacillota</taxon>
        <taxon>Clostridia</taxon>
        <taxon>Eubacteriales</taxon>
        <taxon>Clostridiaceae</taxon>
        <taxon>Clostridium</taxon>
    </lineage>
</organism>
<evidence type="ECO:0000313" key="1">
    <source>
        <dbReference type="EMBL" id="NGU30037.1"/>
    </source>
</evidence>
<reference evidence="1 2" key="1">
    <citation type="submission" date="2020-02" db="EMBL/GenBank/DDBJ databases">
        <title>Genomic Insights into the Phylogeny and Genetic Plasticity of the Human and Animal Enteric Pathogen Clostridium perfringens.</title>
        <authorList>
            <person name="Feng Y."/>
            <person name="Hu Y."/>
        </authorList>
    </citation>
    <scope>NUCLEOTIDE SEQUENCE [LARGE SCALE GENOMIC DNA]</scope>
    <source>
        <strain evidence="1 2">CP-40</strain>
    </source>
</reference>
<evidence type="ECO:0008006" key="3">
    <source>
        <dbReference type="Google" id="ProtNLM"/>
    </source>
</evidence>
<sequence length="355" mass="40608">MDFKNLYLKNLHERDIHPFLVRYLAKKLNVYSKTIYHESSTKGNKGKNEWLHPDVVGFNLPVENWSEKVLELCGNFSINRATVYSFELKKTITLESLREQFFQAVSNSSWANEGYLVGVDIDVKNLELIQEINRLSSAFGIGVIKLNLNNCEESEILFPAKRKSELEGETMNKLFTINSDFKDFVQAVLDSIKINHPVADKFDTVLPKTALKATLETAMSSINNSYDDIDNSNNNKIENTYLGLDGIFTGQSPIELCIGNSKFQVNNWKDLYIQACNYLIDLDSNLFISATKKVKGKKRIYFSKNRSDVFKAQLLEKVNLYAEVNFSANAIIRTIRHLLKEYQIDESNILIGIEN</sequence>
<dbReference type="Gene3D" id="1.20.1380.10">
    <property type="entry name" value="Replication modulator SeqA, C-terminal DNA-binding domain"/>
    <property type="match status" value="1"/>
</dbReference>
<accession>A0AAP7BVQ6</accession>
<protein>
    <recommendedName>
        <fullName evidence="3">HrgA protein</fullName>
    </recommendedName>
</protein>
<dbReference type="RefSeq" id="WP_003459821.1">
    <property type="nucleotide sequence ID" value="NZ_CATNWT010000001.1"/>
</dbReference>
<comment type="caution">
    <text evidence="1">The sequence shown here is derived from an EMBL/GenBank/DDBJ whole genome shotgun (WGS) entry which is preliminary data.</text>
</comment>